<keyword evidence="2 3" id="KW-0413">Isomerase</keyword>
<proteinExistence type="inferred from homology"/>
<dbReference type="SUPFAM" id="SSF100950">
    <property type="entry name" value="NagB/RpiA/CoA transferase-like"/>
    <property type="match status" value="1"/>
</dbReference>
<evidence type="ECO:0000313" key="5">
    <source>
        <dbReference type="Proteomes" id="UP000514752"/>
    </source>
</evidence>
<dbReference type="Pfam" id="PF06026">
    <property type="entry name" value="Rib_5-P_isom_A"/>
    <property type="match status" value="1"/>
</dbReference>
<dbReference type="Gene3D" id="3.40.50.1360">
    <property type="match status" value="1"/>
</dbReference>
<evidence type="ECO:0000313" key="4">
    <source>
        <dbReference type="EMBL" id="QMT39747.1"/>
    </source>
</evidence>
<dbReference type="PANTHER" id="PTHR11934:SF0">
    <property type="entry name" value="RIBOSE-5-PHOSPHATE ISOMERASE"/>
    <property type="match status" value="1"/>
</dbReference>
<comment type="pathway">
    <text evidence="3">Carbohydrate degradation; pentose phosphate pathway; D-ribose 5-phosphate from D-ribulose 5-phosphate (non-oxidative stage): step 1/1.</text>
</comment>
<dbReference type="GO" id="GO:0009052">
    <property type="term" value="P:pentose-phosphate shunt, non-oxidative branch"/>
    <property type="evidence" value="ECO:0007669"/>
    <property type="project" value="UniProtKB-UniRule"/>
</dbReference>
<dbReference type="GO" id="GO:0005829">
    <property type="term" value="C:cytosol"/>
    <property type="evidence" value="ECO:0007669"/>
    <property type="project" value="TreeGrafter"/>
</dbReference>
<dbReference type="HAMAP" id="MF_00170">
    <property type="entry name" value="Rib_5P_isom_A"/>
    <property type="match status" value="1"/>
</dbReference>
<name>A0A7D7SH40_9NEIS</name>
<dbReference type="EC" id="5.3.1.6" evidence="3"/>
<dbReference type="UniPathway" id="UPA00115">
    <property type="reaction ID" value="UER00412"/>
</dbReference>
<dbReference type="NCBIfam" id="TIGR00021">
    <property type="entry name" value="rpiA"/>
    <property type="match status" value="1"/>
</dbReference>
<dbReference type="NCBIfam" id="NF001924">
    <property type="entry name" value="PRK00702.1"/>
    <property type="match status" value="1"/>
</dbReference>
<protein>
    <recommendedName>
        <fullName evidence="3">Ribose-5-phosphate isomerase A</fullName>
        <ecNumber evidence="3">5.3.1.6</ecNumber>
    </recommendedName>
    <alternativeName>
        <fullName evidence="3">Phosphoriboisomerase A</fullName>
        <shortName evidence="3">PRI</shortName>
    </alternativeName>
</protein>
<dbReference type="SUPFAM" id="SSF75445">
    <property type="entry name" value="D-ribose-5-phosphate isomerase (RpiA), lid domain"/>
    <property type="match status" value="1"/>
</dbReference>
<dbReference type="EMBL" id="CP059567">
    <property type="protein sequence ID" value="QMT39747.1"/>
    <property type="molecule type" value="Genomic_DNA"/>
</dbReference>
<dbReference type="PANTHER" id="PTHR11934">
    <property type="entry name" value="RIBOSE-5-PHOSPHATE ISOMERASE"/>
    <property type="match status" value="1"/>
</dbReference>
<evidence type="ECO:0000256" key="3">
    <source>
        <dbReference type="HAMAP-Rule" id="MF_00170"/>
    </source>
</evidence>
<dbReference type="Proteomes" id="UP000514752">
    <property type="component" value="Chromosome"/>
</dbReference>
<dbReference type="Gene3D" id="3.30.70.260">
    <property type="match status" value="1"/>
</dbReference>
<dbReference type="FunFam" id="3.40.50.1360:FF:000001">
    <property type="entry name" value="Ribose-5-phosphate isomerase A"/>
    <property type="match status" value="1"/>
</dbReference>
<dbReference type="GO" id="GO:0006014">
    <property type="term" value="P:D-ribose metabolic process"/>
    <property type="evidence" value="ECO:0007669"/>
    <property type="project" value="TreeGrafter"/>
</dbReference>
<comment type="catalytic activity">
    <reaction evidence="1 3">
        <text>aldehydo-D-ribose 5-phosphate = D-ribulose 5-phosphate</text>
        <dbReference type="Rhea" id="RHEA:14657"/>
        <dbReference type="ChEBI" id="CHEBI:58121"/>
        <dbReference type="ChEBI" id="CHEBI:58273"/>
        <dbReference type="EC" id="5.3.1.6"/>
    </reaction>
</comment>
<feature type="binding site" evidence="3">
    <location>
        <begin position="82"/>
        <end position="85"/>
    </location>
    <ligand>
        <name>substrate</name>
    </ligand>
</feature>
<reference evidence="4 5" key="1">
    <citation type="submission" date="2020-07" db="EMBL/GenBank/DDBJ databases">
        <title>Genomic diversity of species in the Neisseriaceae family.</title>
        <authorList>
            <person name="Vincent A.T."/>
            <person name="Bernet E."/>
            <person name="Veyrier F.J."/>
        </authorList>
    </citation>
    <scope>NUCLEOTIDE SEQUENCE [LARGE SCALE GENOMIC DNA]</scope>
    <source>
        <strain evidence="4 5">DSM 22244</strain>
    </source>
</reference>
<feature type="binding site" evidence="3">
    <location>
        <begin position="29"/>
        <end position="32"/>
    </location>
    <ligand>
        <name>substrate</name>
    </ligand>
</feature>
<comment type="function">
    <text evidence="3">Catalyzes the reversible conversion of ribose-5-phosphate to ribulose 5-phosphate.</text>
</comment>
<gene>
    <name evidence="3 4" type="primary">rpiA</name>
    <name evidence="4" type="ORF">H3L94_07655</name>
</gene>
<organism evidence="4 5">
    <name type="scientific">Neisseria shayeganii</name>
    <dbReference type="NCBI Taxonomy" id="607712"/>
    <lineage>
        <taxon>Bacteria</taxon>
        <taxon>Pseudomonadati</taxon>
        <taxon>Pseudomonadota</taxon>
        <taxon>Betaproteobacteria</taxon>
        <taxon>Neisseriales</taxon>
        <taxon>Neisseriaceae</taxon>
        <taxon>Neisseria</taxon>
    </lineage>
</organism>
<dbReference type="InterPro" id="IPR004788">
    <property type="entry name" value="Ribose5P_isomerase_type_A"/>
</dbReference>
<evidence type="ECO:0000256" key="2">
    <source>
        <dbReference type="ARBA" id="ARBA00023235"/>
    </source>
</evidence>
<sequence length="223" mass="23730">MATQDDLKRIAAQKAVDFVPENEYIGIGTGSTVNCFIEALAASGKRIKGAVSTSQATSELLAKFEIPEIRLSDVLGLPVYIDGADEVNHTLQMIKGGGGALLAEKIVASASERFICIADESKYVSRLGKFPLPVEVIPHARSLVSRQLLKLGGEPELRIGFTTASGHEIVDVHGLTINEPLTLEDTINKIPGVVENGLFARHPAHVLVLGKTGGAEVIQIGSW</sequence>
<dbReference type="InterPro" id="IPR037171">
    <property type="entry name" value="NagB/RpiA_transferase-like"/>
</dbReference>
<accession>A0A7D7SH40</accession>
<dbReference type="GO" id="GO:0004751">
    <property type="term" value="F:ribose-5-phosphate isomerase activity"/>
    <property type="evidence" value="ECO:0007669"/>
    <property type="project" value="UniProtKB-UniRule"/>
</dbReference>
<feature type="binding site" evidence="3">
    <location>
        <position position="122"/>
    </location>
    <ligand>
        <name>substrate</name>
    </ligand>
</feature>
<dbReference type="CDD" id="cd01398">
    <property type="entry name" value="RPI_A"/>
    <property type="match status" value="1"/>
</dbReference>
<dbReference type="InterPro" id="IPR020672">
    <property type="entry name" value="Ribose5P_isomerase_typA_subgr"/>
</dbReference>
<dbReference type="AlphaFoldDB" id="A0A7D7SH40"/>
<dbReference type="KEGG" id="nsg:H3L94_07655"/>
<evidence type="ECO:0000256" key="1">
    <source>
        <dbReference type="ARBA" id="ARBA00001713"/>
    </source>
</evidence>
<comment type="subunit">
    <text evidence="3">Homodimer.</text>
</comment>
<comment type="similarity">
    <text evidence="3">Belongs to the ribose 5-phosphate isomerase family.</text>
</comment>
<feature type="active site" description="Proton acceptor" evidence="3">
    <location>
        <position position="104"/>
    </location>
</feature>
<dbReference type="RefSeq" id="WP_182121534.1">
    <property type="nucleotide sequence ID" value="NZ_CP059567.1"/>
</dbReference>
<feature type="binding site" evidence="3">
    <location>
        <begin position="95"/>
        <end position="98"/>
    </location>
    <ligand>
        <name>substrate</name>
    </ligand>
</feature>